<dbReference type="Proteomes" id="UP000054107">
    <property type="component" value="Unassembled WGS sequence"/>
</dbReference>
<accession>A0A0B7N406</accession>
<dbReference type="GO" id="GO:0004190">
    <property type="term" value="F:aspartic-type endopeptidase activity"/>
    <property type="evidence" value="ECO:0007669"/>
    <property type="project" value="InterPro"/>
</dbReference>
<feature type="compositionally biased region" description="Low complexity" evidence="1">
    <location>
        <begin position="245"/>
        <end position="269"/>
    </location>
</feature>
<gene>
    <name evidence="2" type="primary">PARPA_03353.1 scaffold 7264</name>
</gene>
<dbReference type="PROSITE" id="PS00141">
    <property type="entry name" value="ASP_PROTEASE"/>
    <property type="match status" value="1"/>
</dbReference>
<dbReference type="GO" id="GO:0006508">
    <property type="term" value="P:proteolysis"/>
    <property type="evidence" value="ECO:0007669"/>
    <property type="project" value="InterPro"/>
</dbReference>
<feature type="region of interest" description="Disordered" evidence="1">
    <location>
        <begin position="131"/>
        <end position="186"/>
    </location>
</feature>
<dbReference type="EMBL" id="LN722203">
    <property type="protein sequence ID" value="CEP09799.1"/>
    <property type="molecule type" value="Genomic_DNA"/>
</dbReference>
<sequence>MQRMLNTVKMLSVRDDCTPDHMVKAALVLRYGVPKEHLQLQAIRSFLHCAIRNDETVDLFLERFKKLQVKSGVVDPCVVCIVLFDSFPNSFKDVVTVAMSQVSAKKFFDPEYLINVVRRISHSVDAKDGMLVPDGLKNRKRGLEGDSRSSPNDLHKESKKSKWAPGNGGGSSGAVGLPRGAGDKPTGKRCWRCGANNWSRDHVCGTGVKSKNPAKVLRVLSKSSAASSVDNAVNLAVLSAAAGARPVSSSGDDVSSSDGVSSSGDVDSSAGFEPMEDVDEGLGDLEGKATTLVKTMARVSVSDDDVEAVMAMNAQDCKFDVKFNAAPAMKTNCICVPIVVQNVSCFGLVDSGATFSCITNELFMFLSGQSFASFKPSNDVVQLGHVSSTVSRLGQLI</sequence>
<dbReference type="STRING" id="35722.A0A0B7N406"/>
<keyword evidence="3" id="KW-1185">Reference proteome</keyword>
<feature type="region of interest" description="Disordered" evidence="1">
    <location>
        <begin position="245"/>
        <end position="277"/>
    </location>
</feature>
<evidence type="ECO:0000313" key="3">
    <source>
        <dbReference type="Proteomes" id="UP000054107"/>
    </source>
</evidence>
<dbReference type="OrthoDB" id="2284378at2759"/>
<evidence type="ECO:0000313" key="2">
    <source>
        <dbReference type="EMBL" id="CEP09799.1"/>
    </source>
</evidence>
<name>A0A0B7N406_9FUNG</name>
<organism evidence="2 3">
    <name type="scientific">Parasitella parasitica</name>
    <dbReference type="NCBI Taxonomy" id="35722"/>
    <lineage>
        <taxon>Eukaryota</taxon>
        <taxon>Fungi</taxon>
        <taxon>Fungi incertae sedis</taxon>
        <taxon>Mucoromycota</taxon>
        <taxon>Mucoromycotina</taxon>
        <taxon>Mucoromycetes</taxon>
        <taxon>Mucorales</taxon>
        <taxon>Mucorineae</taxon>
        <taxon>Mucoraceae</taxon>
        <taxon>Parasitella</taxon>
    </lineage>
</organism>
<evidence type="ECO:0000256" key="1">
    <source>
        <dbReference type="SAM" id="MobiDB-lite"/>
    </source>
</evidence>
<dbReference type="AlphaFoldDB" id="A0A0B7N406"/>
<dbReference type="InterPro" id="IPR001969">
    <property type="entry name" value="Aspartic_peptidase_AS"/>
</dbReference>
<proteinExistence type="predicted"/>
<protein>
    <submittedName>
        <fullName evidence="2">Uncharacterized protein</fullName>
    </submittedName>
</protein>
<reference evidence="2 3" key="1">
    <citation type="submission" date="2014-09" db="EMBL/GenBank/DDBJ databases">
        <authorList>
            <person name="Ellenberger Sabrina"/>
        </authorList>
    </citation>
    <scope>NUCLEOTIDE SEQUENCE [LARGE SCALE GENOMIC DNA]</scope>
    <source>
        <strain evidence="2 3">CBS 412.66</strain>
    </source>
</reference>